<dbReference type="EMBL" id="JAVREO010000017">
    <property type="protein sequence ID" value="MDT0269449.1"/>
    <property type="molecule type" value="Genomic_DNA"/>
</dbReference>
<name>A0ABU2JY43_9ACTN</name>
<reference evidence="3" key="1">
    <citation type="submission" date="2023-07" db="EMBL/GenBank/DDBJ databases">
        <title>30 novel species of actinomycetes from the DSMZ collection.</title>
        <authorList>
            <person name="Nouioui I."/>
        </authorList>
    </citation>
    <scope>NUCLEOTIDE SEQUENCE [LARGE SCALE GENOMIC DNA]</scope>
    <source>
        <strain evidence="3">DSM 44915</strain>
    </source>
</reference>
<proteinExistence type="predicted"/>
<gene>
    <name evidence="2" type="ORF">RM844_24510</name>
</gene>
<accession>A0ABU2JY43</accession>
<evidence type="ECO:0000313" key="2">
    <source>
        <dbReference type="EMBL" id="MDT0269449.1"/>
    </source>
</evidence>
<keyword evidence="3" id="KW-1185">Reference proteome</keyword>
<feature type="region of interest" description="Disordered" evidence="1">
    <location>
        <begin position="1"/>
        <end position="31"/>
    </location>
</feature>
<organism evidence="2 3">
    <name type="scientific">Streptomyces chisholmiae</name>
    <dbReference type="NCBI Taxonomy" id="3075540"/>
    <lineage>
        <taxon>Bacteria</taxon>
        <taxon>Bacillati</taxon>
        <taxon>Actinomycetota</taxon>
        <taxon>Actinomycetes</taxon>
        <taxon>Kitasatosporales</taxon>
        <taxon>Streptomycetaceae</taxon>
        <taxon>Streptomyces</taxon>
    </lineage>
</organism>
<dbReference type="RefSeq" id="WP_311669533.1">
    <property type="nucleotide sequence ID" value="NZ_JAVREO010000017.1"/>
</dbReference>
<dbReference type="Proteomes" id="UP001183410">
    <property type="component" value="Unassembled WGS sequence"/>
</dbReference>
<evidence type="ECO:0000256" key="1">
    <source>
        <dbReference type="SAM" id="MobiDB-lite"/>
    </source>
</evidence>
<protein>
    <submittedName>
        <fullName evidence="2">DUF2255 family protein</fullName>
    </submittedName>
</protein>
<dbReference type="InterPro" id="IPR016888">
    <property type="entry name" value="UCP028498"/>
</dbReference>
<comment type="caution">
    <text evidence="2">The sequence shown here is derived from an EMBL/GenBank/DDBJ whole genome shotgun (WGS) entry which is preliminary data.</text>
</comment>
<sequence length="125" mass="13527">MAGWSSEELDTIGGADELRIAPLDGDGTPREPVTIWVVREGDGLYVRSAKGRSGRWYRAARARGVGNVQAGGLDRAVTFVEEADPAVNEAVDAAYRSKYQRYGGTYVDPMVAGEPRETTLALLPR</sequence>
<dbReference type="Pfam" id="PF10012">
    <property type="entry name" value="DUF2255"/>
    <property type="match status" value="1"/>
</dbReference>
<evidence type="ECO:0000313" key="3">
    <source>
        <dbReference type="Proteomes" id="UP001183410"/>
    </source>
</evidence>